<dbReference type="AlphaFoldDB" id="A0A199VMG3"/>
<comment type="caution">
    <text evidence="3">The sequence shown here is derived from an EMBL/GenBank/DDBJ whole genome shotgun (WGS) entry which is preliminary data.</text>
</comment>
<dbReference type="EMBL" id="LSRQ01001332">
    <property type="protein sequence ID" value="OAY78264.1"/>
    <property type="molecule type" value="Genomic_DNA"/>
</dbReference>
<feature type="compositionally biased region" description="Low complexity" evidence="1">
    <location>
        <begin position="282"/>
        <end position="305"/>
    </location>
</feature>
<feature type="signal peptide" evidence="2">
    <location>
        <begin position="1"/>
        <end position="40"/>
    </location>
</feature>
<evidence type="ECO:0000313" key="4">
    <source>
        <dbReference type="Proteomes" id="UP000092600"/>
    </source>
</evidence>
<feature type="chain" id="PRO_5008285977" evidence="2">
    <location>
        <begin position="41"/>
        <end position="319"/>
    </location>
</feature>
<gene>
    <name evidence="3" type="ORF">ACMD2_02696</name>
</gene>
<evidence type="ECO:0000313" key="3">
    <source>
        <dbReference type="EMBL" id="OAY78264.1"/>
    </source>
</evidence>
<reference evidence="3 4" key="1">
    <citation type="journal article" date="2016" name="DNA Res.">
        <title>The draft genome of MD-2 pineapple using hybrid error correction of long reads.</title>
        <authorList>
            <person name="Redwan R.M."/>
            <person name="Saidin A."/>
            <person name="Kumar S.V."/>
        </authorList>
    </citation>
    <scope>NUCLEOTIDE SEQUENCE [LARGE SCALE GENOMIC DNA]</scope>
    <source>
        <strain evidence="4">cv. MD2</strain>
        <tissue evidence="3">Leaf</tissue>
    </source>
</reference>
<evidence type="ECO:0000256" key="2">
    <source>
        <dbReference type="SAM" id="SignalP"/>
    </source>
</evidence>
<feature type="compositionally biased region" description="Basic and acidic residues" evidence="1">
    <location>
        <begin position="254"/>
        <end position="272"/>
    </location>
</feature>
<accession>A0A199VMG3</accession>
<proteinExistence type="predicted"/>
<evidence type="ECO:0000256" key="1">
    <source>
        <dbReference type="SAM" id="MobiDB-lite"/>
    </source>
</evidence>
<keyword evidence="2" id="KW-0732">Signal</keyword>
<feature type="region of interest" description="Disordered" evidence="1">
    <location>
        <begin position="128"/>
        <end position="152"/>
    </location>
</feature>
<dbReference type="Proteomes" id="UP000092600">
    <property type="component" value="Unassembled WGS sequence"/>
</dbReference>
<feature type="region of interest" description="Disordered" evidence="1">
    <location>
        <begin position="203"/>
        <end position="319"/>
    </location>
</feature>
<protein>
    <submittedName>
        <fullName evidence="3">Uncharacterized protein</fullName>
    </submittedName>
</protein>
<organism evidence="3 4">
    <name type="scientific">Ananas comosus</name>
    <name type="common">Pineapple</name>
    <name type="synonym">Ananas ananas</name>
    <dbReference type="NCBI Taxonomy" id="4615"/>
    <lineage>
        <taxon>Eukaryota</taxon>
        <taxon>Viridiplantae</taxon>
        <taxon>Streptophyta</taxon>
        <taxon>Embryophyta</taxon>
        <taxon>Tracheophyta</taxon>
        <taxon>Spermatophyta</taxon>
        <taxon>Magnoliopsida</taxon>
        <taxon>Liliopsida</taxon>
        <taxon>Poales</taxon>
        <taxon>Bromeliaceae</taxon>
        <taxon>Bromelioideae</taxon>
        <taxon>Ananas</taxon>
    </lineage>
</organism>
<feature type="compositionally biased region" description="Low complexity" evidence="1">
    <location>
        <begin position="141"/>
        <end position="152"/>
    </location>
</feature>
<name>A0A199VMG3_ANACO</name>
<sequence length="319" mass="34108">MTYDRPMIVHGRGNTVYRNYSKCWLRWLAVLRHLLLLVMGSAPEYRPEMRKDSAMVRADRMAEMKSGVRASGVGRFGSTGSYYVQHLSRFRDVELPPSLTASTAFLPSSLARSLTALPLSPRTASASVRASSWGSGTAAKPPSHAGSATPASSTSSRAFTCWSAVIGHVSIATPAAAASTSEFQPQCVTNHPTAACASIATCGAHPRSTSPRPPTLLSNPSGTSVPPRAAHTNTARSAPAPPPPPRLRRRQHRQAPEAHVHHRPLREPVEPRRHFRRRHRAGPAAVIAAPASPTSAAAAARGPTAHTRFRARSSSGRSK</sequence>